<keyword evidence="2" id="KW-0472">Membrane</keyword>
<keyword evidence="2" id="KW-1133">Transmembrane helix</keyword>
<dbReference type="Proteomes" id="UP000245697">
    <property type="component" value="Unassembled WGS sequence"/>
</dbReference>
<evidence type="ECO:0000256" key="1">
    <source>
        <dbReference type="SAM" id="MobiDB-lite"/>
    </source>
</evidence>
<feature type="region of interest" description="Disordered" evidence="1">
    <location>
        <begin position="1"/>
        <end position="75"/>
    </location>
</feature>
<protein>
    <submittedName>
        <fullName evidence="3">Uncharacterized protein</fullName>
    </submittedName>
</protein>
<feature type="transmembrane region" description="Helical" evidence="2">
    <location>
        <begin position="78"/>
        <end position="96"/>
    </location>
</feature>
<evidence type="ECO:0000313" key="4">
    <source>
        <dbReference type="Proteomes" id="UP000245697"/>
    </source>
</evidence>
<evidence type="ECO:0000313" key="3">
    <source>
        <dbReference type="EMBL" id="PWK31010.1"/>
    </source>
</evidence>
<sequence>MERNDGQRPRLRIAGYVSGHAEPVAGPEPASVAEAGTAPRPRPPALPNISDYWPDRTRPAPEFETPAPGRSRRRKRPVIAAGLLAGLVITGTLLLTRPDDDPDRRDLAAPAATTPTTTPVTTAPVSIAPSATPTAAPTTTRPLPPPSPPPAERITAAKFELTTGVSRLDVRTADLDGDDFRVSTPKDSGLDVDADFDDGTLRVSAEPDGRENGSGRIDVLLSEDIVWRLRMVAGVHTASFDMAAGTVGDIDLIGGAQTVEIELGRLDRTLPILMAGGVHTWKIRTSGKVPVKLALSTGAGDVTLYGDEKGGVRAGTTIRKGDLGDEPGLNIDAEAGIGFLDVSRD</sequence>
<feature type="compositionally biased region" description="Basic and acidic residues" evidence="1">
    <location>
        <begin position="97"/>
        <end position="107"/>
    </location>
</feature>
<keyword evidence="4" id="KW-1185">Reference proteome</keyword>
<evidence type="ECO:0000256" key="2">
    <source>
        <dbReference type="SAM" id="Phobius"/>
    </source>
</evidence>
<dbReference type="AlphaFoldDB" id="A0A316EL34"/>
<reference evidence="3 4" key="1">
    <citation type="submission" date="2018-05" db="EMBL/GenBank/DDBJ databases">
        <title>Genomic Encyclopedia of Archaeal and Bacterial Type Strains, Phase II (KMG-II): from individual species to whole genera.</title>
        <authorList>
            <person name="Goeker M."/>
        </authorList>
    </citation>
    <scope>NUCLEOTIDE SEQUENCE [LARGE SCALE GENOMIC DNA]</scope>
    <source>
        <strain evidence="3 4">DSM 45184</strain>
    </source>
</reference>
<dbReference type="EMBL" id="QGGR01000035">
    <property type="protein sequence ID" value="PWK31010.1"/>
    <property type="molecule type" value="Genomic_DNA"/>
</dbReference>
<gene>
    <name evidence="3" type="ORF">BC793_1357</name>
</gene>
<feature type="compositionally biased region" description="Pro residues" evidence="1">
    <location>
        <begin position="142"/>
        <end position="151"/>
    </location>
</feature>
<organism evidence="3 4">
    <name type="scientific">Actinoplanes xinjiangensis</name>
    <dbReference type="NCBI Taxonomy" id="512350"/>
    <lineage>
        <taxon>Bacteria</taxon>
        <taxon>Bacillati</taxon>
        <taxon>Actinomycetota</taxon>
        <taxon>Actinomycetes</taxon>
        <taxon>Micromonosporales</taxon>
        <taxon>Micromonosporaceae</taxon>
        <taxon>Actinoplanes</taxon>
    </lineage>
</organism>
<comment type="caution">
    <text evidence="3">The sequence shown here is derived from an EMBL/GenBank/DDBJ whole genome shotgun (WGS) entry which is preliminary data.</text>
</comment>
<accession>A0A316EL34</accession>
<feature type="compositionally biased region" description="Low complexity" evidence="1">
    <location>
        <begin position="108"/>
        <end position="141"/>
    </location>
</feature>
<feature type="region of interest" description="Disordered" evidence="1">
    <location>
        <begin position="95"/>
        <end position="152"/>
    </location>
</feature>
<proteinExistence type="predicted"/>
<keyword evidence="2" id="KW-0812">Transmembrane</keyword>
<name>A0A316EL34_9ACTN</name>